<keyword evidence="3" id="KW-1185">Reference proteome</keyword>
<dbReference type="AlphaFoldDB" id="A0A2S7T4L6"/>
<proteinExistence type="predicted"/>
<protein>
    <recommendedName>
        <fullName evidence="4">SPOR domain-containing protein</fullName>
    </recommendedName>
</protein>
<evidence type="ECO:0000313" key="3">
    <source>
        <dbReference type="Proteomes" id="UP000239366"/>
    </source>
</evidence>
<dbReference type="InterPro" id="IPR019861">
    <property type="entry name" value="PorP/SprF_Bacteroidetes"/>
</dbReference>
<evidence type="ECO:0000256" key="1">
    <source>
        <dbReference type="SAM" id="MobiDB-lite"/>
    </source>
</evidence>
<dbReference type="Pfam" id="PF11751">
    <property type="entry name" value="PorP_SprF"/>
    <property type="match status" value="1"/>
</dbReference>
<sequence>MKQVIHPTWSLSKGIFACLLVFCLTSMQLRAQIAYLPDGLRQHNLTRYNASLINPVYSFDWNQPNSFAAWTRWQWNTLDGAPTTSYFSYSHMLGYDATVGVGYFENNTGTLTRKGGLANYAHALYFTDSFKLVFGVNVFAFSEQLSDINFPTLIPLTANQLSGESNFLLYITPGIRADIGKFSLGLALENAIDYNLTQGERAEVARLFSAIGSYDFRLGGPDDFPTYLRPLAYFRSDPFYDSQYGLNMFFAHRNFWVQGGYNSYYGVSAGVGATVFDRLSLGATMEWGAMDPITEQGSTLELQLAYRIGKLKRPAPPAEEEPEEIEEDPEAAKRAAEEAAAAEAELRRKMLAQQDSILNARLREQRRLDSIAEANKKVEYRSDEKFEEVATMEGLQPGFYLIANVFGTQRYYETFMSSLQNRGLNPQSFKRGLNGYNYVYLKRFDTLEEIREARDTKFYGKYSGPTWIFRVKEE</sequence>
<feature type="region of interest" description="Disordered" evidence="1">
    <location>
        <begin position="313"/>
        <end position="339"/>
    </location>
</feature>
<name>A0A2S7T4L6_9FLAO</name>
<gene>
    <name evidence="2" type="ORF">BST99_03245</name>
</gene>
<dbReference type="EMBL" id="MQVX01000001">
    <property type="protein sequence ID" value="PQJ14882.1"/>
    <property type="molecule type" value="Genomic_DNA"/>
</dbReference>
<feature type="compositionally biased region" description="Acidic residues" evidence="1">
    <location>
        <begin position="318"/>
        <end position="329"/>
    </location>
</feature>
<reference evidence="3" key="1">
    <citation type="submission" date="2016-11" db="EMBL/GenBank/DDBJ databases">
        <title>Trade-off between light-utilization and light-protection in marine flavobacteria.</title>
        <authorList>
            <person name="Kumagai Y."/>
            <person name="Yoshizawa S."/>
            <person name="Kogure K."/>
        </authorList>
    </citation>
    <scope>NUCLEOTIDE SEQUENCE [LARGE SCALE GENOMIC DNA]</scope>
    <source>
        <strain evidence="3">SG-18</strain>
    </source>
</reference>
<dbReference type="OrthoDB" id="1393025at2"/>
<evidence type="ECO:0008006" key="4">
    <source>
        <dbReference type="Google" id="ProtNLM"/>
    </source>
</evidence>
<comment type="caution">
    <text evidence="2">The sequence shown here is derived from an EMBL/GenBank/DDBJ whole genome shotgun (WGS) entry which is preliminary data.</text>
</comment>
<dbReference type="Proteomes" id="UP000239366">
    <property type="component" value="Unassembled WGS sequence"/>
</dbReference>
<accession>A0A2S7T4L6</accession>
<evidence type="ECO:0000313" key="2">
    <source>
        <dbReference type="EMBL" id="PQJ14882.1"/>
    </source>
</evidence>
<organism evidence="2 3">
    <name type="scientific">Aureicoccus marinus</name>
    <dbReference type="NCBI Taxonomy" id="754435"/>
    <lineage>
        <taxon>Bacteria</taxon>
        <taxon>Pseudomonadati</taxon>
        <taxon>Bacteroidota</taxon>
        <taxon>Flavobacteriia</taxon>
        <taxon>Flavobacteriales</taxon>
        <taxon>Flavobacteriaceae</taxon>
        <taxon>Aureicoccus</taxon>
    </lineage>
</organism>
<dbReference type="NCBIfam" id="TIGR03519">
    <property type="entry name" value="T9SS_PorP_fam"/>
    <property type="match status" value="1"/>
</dbReference>
<dbReference type="RefSeq" id="WP_105000523.1">
    <property type="nucleotide sequence ID" value="NZ_MQVX01000001.1"/>
</dbReference>